<protein>
    <recommendedName>
        <fullName evidence="4">NAD(+) diphosphatase</fullName>
        <ecNumber evidence="4">3.6.1.22</ecNumber>
    </recommendedName>
</protein>
<accession>A0A3E2DHX8</accession>
<dbReference type="InterPro" id="IPR015797">
    <property type="entry name" value="NUDIX_hydrolase-like_dom_sf"/>
</dbReference>
<dbReference type="Gene3D" id="3.90.79.20">
    <property type="match status" value="1"/>
</dbReference>
<evidence type="ECO:0000256" key="6">
    <source>
        <dbReference type="ARBA" id="ARBA00022801"/>
    </source>
</evidence>
<dbReference type="GO" id="GO:0005829">
    <property type="term" value="C:cytosol"/>
    <property type="evidence" value="ECO:0007669"/>
    <property type="project" value="TreeGrafter"/>
</dbReference>
<evidence type="ECO:0000256" key="4">
    <source>
        <dbReference type="ARBA" id="ARBA00012381"/>
    </source>
</evidence>
<dbReference type="PANTHER" id="PTHR42904">
    <property type="entry name" value="NUDIX HYDROLASE, NUDC SUBFAMILY"/>
    <property type="match status" value="1"/>
</dbReference>
<evidence type="ECO:0000259" key="10">
    <source>
        <dbReference type="PROSITE" id="PS51462"/>
    </source>
</evidence>
<dbReference type="InterPro" id="IPR049734">
    <property type="entry name" value="NudC-like_C"/>
</dbReference>
<dbReference type="Gene3D" id="3.90.79.10">
    <property type="entry name" value="Nucleoside Triphosphate Pyrophosphohydrolase"/>
    <property type="match status" value="1"/>
</dbReference>
<proteinExistence type="inferred from homology"/>
<keyword evidence="7" id="KW-0460">Magnesium</keyword>
<gene>
    <name evidence="11" type="ORF">CHT91_05530</name>
</gene>
<dbReference type="GO" id="GO:0019677">
    <property type="term" value="P:NAD+ catabolic process"/>
    <property type="evidence" value="ECO:0007669"/>
    <property type="project" value="TreeGrafter"/>
</dbReference>
<dbReference type="PANTHER" id="PTHR42904:SF6">
    <property type="entry name" value="NAD-CAPPED RNA HYDROLASE NUDT12"/>
    <property type="match status" value="1"/>
</dbReference>
<feature type="domain" description="Nudix hydrolase" evidence="10">
    <location>
        <begin position="150"/>
        <end position="273"/>
    </location>
</feature>
<evidence type="ECO:0000256" key="7">
    <source>
        <dbReference type="ARBA" id="ARBA00022842"/>
    </source>
</evidence>
<dbReference type="EC" id="3.6.1.22" evidence="4"/>
<dbReference type="InterPro" id="IPR050241">
    <property type="entry name" value="NAD-cap_RNA_hydrolase_NudC"/>
</dbReference>
<keyword evidence="8" id="KW-0520">NAD</keyword>
<evidence type="ECO:0000256" key="9">
    <source>
        <dbReference type="ARBA" id="ARBA00023679"/>
    </source>
</evidence>
<dbReference type="NCBIfam" id="NF001299">
    <property type="entry name" value="PRK00241.1"/>
    <property type="match status" value="1"/>
</dbReference>
<dbReference type="EMBL" id="NOWI01000004">
    <property type="protein sequence ID" value="RFT44918.1"/>
    <property type="molecule type" value="Genomic_DNA"/>
</dbReference>
<evidence type="ECO:0000256" key="5">
    <source>
        <dbReference type="ARBA" id="ARBA00022723"/>
    </source>
</evidence>
<dbReference type="PROSITE" id="PS51462">
    <property type="entry name" value="NUDIX"/>
    <property type="match status" value="1"/>
</dbReference>
<dbReference type="GO" id="GO:0046872">
    <property type="term" value="F:metal ion binding"/>
    <property type="evidence" value="ECO:0007669"/>
    <property type="project" value="UniProtKB-KW"/>
</dbReference>
<evidence type="ECO:0000313" key="12">
    <source>
        <dbReference type="Proteomes" id="UP000259211"/>
    </source>
</evidence>
<sequence>MTGISETRIVARPILDRCHADRDDDEANRARWKDPMARLLLIDPHDKVVMSDGRVATVPTEGDRDDQRDLFLGVVGGVPWFARRNGEPRTEACSLRTVDLDPTDREVVMSAVAALAWHESKPTCPRCGEPTRITNGGPARICAHGHQVFPRTDPAIIAAVLDAEDRIVLARQHSWAPHRRSLLAGFVEAGEPAEHALVREVAEETTLSITAARYVGSQSWPFPRSLMFGYVARAAGMIDVGHDELAEAGFLTRDEVSDQVESGRLQLPPTLSIARALIDAWLAHRLPEPESGLDLSSPLR</sequence>
<dbReference type="AlphaFoldDB" id="A0A3E2DHX8"/>
<dbReference type="SUPFAM" id="SSF55811">
    <property type="entry name" value="Nudix"/>
    <property type="match status" value="1"/>
</dbReference>
<name>A0A3E2DHX8_9ACTN</name>
<dbReference type="GO" id="GO:0035529">
    <property type="term" value="F:NADH pyrophosphatase activity"/>
    <property type="evidence" value="ECO:0007669"/>
    <property type="project" value="TreeGrafter"/>
</dbReference>
<keyword evidence="6 11" id="KW-0378">Hydrolase</keyword>
<reference evidence="11 12" key="1">
    <citation type="submission" date="2017-07" db="EMBL/GenBank/DDBJ databases">
        <authorList>
            <person name="Sun Z.S."/>
            <person name="Albrecht U."/>
            <person name="Echele G."/>
            <person name="Lee C.C."/>
        </authorList>
    </citation>
    <scope>NUCLEOTIDE SEQUENCE [LARGE SCALE GENOMIC DNA]</scope>
    <source>
        <strain evidence="11 12">P16-029</strain>
    </source>
</reference>
<dbReference type="Proteomes" id="UP000259211">
    <property type="component" value="Unassembled WGS sequence"/>
</dbReference>
<dbReference type="PROSITE" id="PS00893">
    <property type="entry name" value="NUDIX_BOX"/>
    <property type="match status" value="1"/>
</dbReference>
<evidence type="ECO:0000256" key="1">
    <source>
        <dbReference type="ARBA" id="ARBA00001946"/>
    </source>
</evidence>
<comment type="caution">
    <text evidence="11">The sequence shown here is derived from an EMBL/GenBank/DDBJ whole genome shotgun (WGS) entry which is preliminary data.</text>
</comment>
<keyword evidence="5" id="KW-0479">Metal-binding</keyword>
<organism evidence="11 12">
    <name type="scientific">Cutibacterium avidum</name>
    <dbReference type="NCBI Taxonomy" id="33010"/>
    <lineage>
        <taxon>Bacteria</taxon>
        <taxon>Bacillati</taxon>
        <taxon>Actinomycetota</taxon>
        <taxon>Actinomycetes</taxon>
        <taxon>Propionibacteriales</taxon>
        <taxon>Propionibacteriaceae</taxon>
        <taxon>Cutibacterium</taxon>
    </lineage>
</organism>
<evidence type="ECO:0000313" key="11">
    <source>
        <dbReference type="EMBL" id="RFT44918.1"/>
    </source>
</evidence>
<evidence type="ECO:0000256" key="3">
    <source>
        <dbReference type="ARBA" id="ARBA00009595"/>
    </source>
</evidence>
<comment type="catalytic activity">
    <reaction evidence="9">
        <text>a 5'-end NAD(+)-phospho-ribonucleoside in mRNA + H2O = a 5'-end phospho-adenosine-phospho-ribonucleoside in mRNA + beta-nicotinamide D-ribonucleotide + 2 H(+)</text>
        <dbReference type="Rhea" id="RHEA:60876"/>
        <dbReference type="Rhea" id="RHEA-COMP:15698"/>
        <dbReference type="Rhea" id="RHEA-COMP:15719"/>
        <dbReference type="ChEBI" id="CHEBI:14649"/>
        <dbReference type="ChEBI" id="CHEBI:15377"/>
        <dbReference type="ChEBI" id="CHEBI:15378"/>
        <dbReference type="ChEBI" id="CHEBI:144029"/>
        <dbReference type="ChEBI" id="CHEBI:144051"/>
    </reaction>
    <physiologicalReaction direction="left-to-right" evidence="9">
        <dbReference type="Rhea" id="RHEA:60877"/>
    </physiologicalReaction>
</comment>
<dbReference type="GO" id="GO:0006742">
    <property type="term" value="P:NADP+ catabolic process"/>
    <property type="evidence" value="ECO:0007669"/>
    <property type="project" value="TreeGrafter"/>
</dbReference>
<dbReference type="InterPro" id="IPR000086">
    <property type="entry name" value="NUDIX_hydrolase_dom"/>
</dbReference>
<comment type="cofactor">
    <cofactor evidence="1">
        <name>Mg(2+)</name>
        <dbReference type="ChEBI" id="CHEBI:18420"/>
    </cofactor>
</comment>
<dbReference type="InterPro" id="IPR020084">
    <property type="entry name" value="NUDIX_hydrolase_CS"/>
</dbReference>
<dbReference type="CDD" id="cd03429">
    <property type="entry name" value="NUDIX_NADH_pyrophosphatase_Nudt13"/>
    <property type="match status" value="1"/>
</dbReference>
<evidence type="ECO:0000256" key="2">
    <source>
        <dbReference type="ARBA" id="ARBA00001947"/>
    </source>
</evidence>
<comment type="cofactor">
    <cofactor evidence="2">
        <name>Zn(2+)</name>
        <dbReference type="ChEBI" id="CHEBI:29105"/>
    </cofactor>
</comment>
<evidence type="ECO:0000256" key="8">
    <source>
        <dbReference type="ARBA" id="ARBA00023027"/>
    </source>
</evidence>
<dbReference type="Pfam" id="PF00293">
    <property type="entry name" value="NUDIX"/>
    <property type="match status" value="1"/>
</dbReference>
<comment type="similarity">
    <text evidence="3">Belongs to the Nudix hydrolase family. NudC subfamily.</text>
</comment>